<dbReference type="Pfam" id="PF20778">
    <property type="entry name" value="SLS1_C"/>
    <property type="match status" value="1"/>
</dbReference>
<feature type="domain" description="SLS1 C-terminal" evidence="5">
    <location>
        <begin position="524"/>
        <end position="873"/>
    </location>
</feature>
<dbReference type="InterPro" id="IPR048401">
    <property type="entry name" value="SLS1_C"/>
</dbReference>
<dbReference type="AlphaFoldDB" id="A0AAE0NLB6"/>
<evidence type="ECO:0000259" key="4">
    <source>
        <dbReference type="Pfam" id="PF20777"/>
    </source>
</evidence>
<evidence type="ECO:0000256" key="1">
    <source>
        <dbReference type="SAM" id="MobiDB-lite"/>
    </source>
</evidence>
<name>A0AAE0NLB6_9PEZI</name>
<sequence>MLRRTVLGNGRFVCLQCRLRLSESVATRRPFATPTLTTIPTPRGRRHFVTSTSTRSGNASAVEADNTDGTPAADATVTPAASAPAAPDTNAADDANATQGGDGTDATSAANPWDGEQTSEQTSDPFARSTEEVVIRRILSHDIPLSEDVERRTYMTRGMRVKPMNETLDIGIMGEPGTSLVLREHGKWLEYGAAREPEYQYRGVPGISDDSDDTGKLAGILTQALEKENDNLTLGDVIRNLDELRPSETQILSKNNIEALEHSITTCFTKIQLAAYLQHYEKVQRLNDESRLLNGSPWVLERRLWTPKAAQENTGNGKTGQDSVPTSMSSKKKLAHWIVHYCWRVYTQETVEGLGYLELKLRDIEFGLLLAGAKKWLASISAAFKHPGKQIELIRPDNWVSILAPRRPAELMVAEISKVLDRARTVSLDASLVSAEPIDPAIMDEVGRITNTAVQFDSSTNQITVSWVHDPERGEELESPVDVVLRFLLQVYYSAPSSSNALAVIPKRNPNGGRYIVEPGCDTKLPWQDRIRKWARWATAAYQDQHYRPIKEKIRPKHIPFPIKVMSAPKPMVQENKSKSVTRHTDSGWPQSADTSTKAIFGHILSALPRGLLTTTTRPLMDTSLPRTFLPTLPPLQALDLPTNWRQRGQWPGMLVLRFIPSPYQSPQIRATAPPLELLVEHDNDRATRPVALRAVTGTSVFDALLPGRPVDVRLLQQHYFNLPSASFQQHAKPVLDFLAGAELEPWAGKLATPSNLNGLRIPRRLLAPAPSAVTTADTLAGLDPTPAPDATSTPVPGDESKETEQAKDDGDADLVSVDYLFAALEMENTITSDHMGFKLVYKSVEAGQRGGKRAEVSLHAVSVPTPKRQPKSQAKEVTAVFEKPIDAYLSAVSGLARGADRGPGPLQWEVQEAAVHTKDM</sequence>
<dbReference type="GO" id="GO:0005743">
    <property type="term" value="C:mitochondrial inner membrane"/>
    <property type="evidence" value="ECO:0007669"/>
    <property type="project" value="InterPro"/>
</dbReference>
<feature type="domain" description="SLS1 N-terminal" evidence="3">
    <location>
        <begin position="232"/>
        <end position="345"/>
    </location>
</feature>
<keyword evidence="7" id="KW-1185">Reference proteome</keyword>
<proteinExistence type="predicted"/>
<feature type="compositionally biased region" description="Basic and acidic residues" evidence="1">
    <location>
        <begin position="799"/>
        <end position="810"/>
    </location>
</feature>
<feature type="domain" description="SLS1 first KH" evidence="2">
    <location>
        <begin position="354"/>
        <end position="422"/>
    </location>
</feature>
<evidence type="ECO:0000259" key="3">
    <source>
        <dbReference type="Pfam" id="PF20776"/>
    </source>
</evidence>
<reference evidence="6" key="1">
    <citation type="journal article" date="2023" name="Mol. Phylogenet. Evol.">
        <title>Genome-scale phylogeny and comparative genomics of the fungal order Sordariales.</title>
        <authorList>
            <person name="Hensen N."/>
            <person name="Bonometti L."/>
            <person name="Westerberg I."/>
            <person name="Brannstrom I.O."/>
            <person name="Guillou S."/>
            <person name="Cros-Aarteil S."/>
            <person name="Calhoun S."/>
            <person name="Haridas S."/>
            <person name="Kuo A."/>
            <person name="Mondo S."/>
            <person name="Pangilinan J."/>
            <person name="Riley R."/>
            <person name="LaButti K."/>
            <person name="Andreopoulos B."/>
            <person name="Lipzen A."/>
            <person name="Chen C."/>
            <person name="Yan M."/>
            <person name="Daum C."/>
            <person name="Ng V."/>
            <person name="Clum A."/>
            <person name="Steindorff A."/>
            <person name="Ohm R.A."/>
            <person name="Martin F."/>
            <person name="Silar P."/>
            <person name="Natvig D.O."/>
            <person name="Lalanne C."/>
            <person name="Gautier V."/>
            <person name="Ament-Velasquez S.L."/>
            <person name="Kruys A."/>
            <person name="Hutchinson M.I."/>
            <person name="Powell A.J."/>
            <person name="Barry K."/>
            <person name="Miller A.N."/>
            <person name="Grigoriev I.V."/>
            <person name="Debuchy R."/>
            <person name="Gladieux P."/>
            <person name="Hiltunen Thoren M."/>
            <person name="Johannesson H."/>
        </authorList>
    </citation>
    <scope>NUCLEOTIDE SEQUENCE</scope>
    <source>
        <strain evidence="6">CBS 958.72</strain>
    </source>
</reference>
<evidence type="ECO:0000313" key="6">
    <source>
        <dbReference type="EMBL" id="KAK3383565.1"/>
    </source>
</evidence>
<feature type="region of interest" description="Disordered" evidence="1">
    <location>
        <begin position="34"/>
        <end position="129"/>
    </location>
</feature>
<evidence type="ECO:0000313" key="7">
    <source>
        <dbReference type="Proteomes" id="UP001287356"/>
    </source>
</evidence>
<evidence type="ECO:0000259" key="5">
    <source>
        <dbReference type="Pfam" id="PF20778"/>
    </source>
</evidence>
<dbReference type="EMBL" id="JAULSN010000001">
    <property type="protein sequence ID" value="KAK3383565.1"/>
    <property type="molecule type" value="Genomic_DNA"/>
</dbReference>
<gene>
    <name evidence="6" type="ORF">B0T24DRAFT_605456</name>
</gene>
<evidence type="ECO:0000259" key="2">
    <source>
        <dbReference type="Pfam" id="PF14611"/>
    </source>
</evidence>
<accession>A0AAE0NLB6</accession>
<feature type="region of interest" description="Disordered" evidence="1">
    <location>
        <begin position="778"/>
        <end position="810"/>
    </location>
</feature>
<feature type="region of interest" description="Disordered" evidence="1">
    <location>
        <begin position="572"/>
        <end position="593"/>
    </location>
</feature>
<dbReference type="Pfam" id="PF14611">
    <property type="entry name" value="KH_SLS1_1"/>
    <property type="match status" value="1"/>
</dbReference>
<dbReference type="Proteomes" id="UP001287356">
    <property type="component" value="Unassembled WGS sequence"/>
</dbReference>
<reference evidence="6" key="2">
    <citation type="submission" date="2023-06" db="EMBL/GenBank/DDBJ databases">
        <authorList>
            <consortium name="Lawrence Berkeley National Laboratory"/>
            <person name="Haridas S."/>
            <person name="Hensen N."/>
            <person name="Bonometti L."/>
            <person name="Westerberg I."/>
            <person name="Brannstrom I.O."/>
            <person name="Guillou S."/>
            <person name="Cros-Aarteil S."/>
            <person name="Calhoun S."/>
            <person name="Kuo A."/>
            <person name="Mondo S."/>
            <person name="Pangilinan J."/>
            <person name="Riley R."/>
            <person name="Labutti K."/>
            <person name="Andreopoulos B."/>
            <person name="Lipzen A."/>
            <person name="Chen C."/>
            <person name="Yanf M."/>
            <person name="Daum C."/>
            <person name="Ng V."/>
            <person name="Clum A."/>
            <person name="Steindorff A."/>
            <person name="Ohm R."/>
            <person name="Martin F."/>
            <person name="Silar P."/>
            <person name="Natvig D."/>
            <person name="Lalanne C."/>
            <person name="Gautier V."/>
            <person name="Ament-Velasquez S.L."/>
            <person name="Kruys A."/>
            <person name="Hutchinson M.I."/>
            <person name="Powell A.J."/>
            <person name="Barry K."/>
            <person name="Miller A.N."/>
            <person name="Grigoriev I.V."/>
            <person name="Debuchy R."/>
            <person name="Gladieux P."/>
            <person name="Thoren M.H."/>
            <person name="Johannesson H."/>
        </authorList>
    </citation>
    <scope>NUCLEOTIDE SEQUENCE</scope>
    <source>
        <strain evidence="6">CBS 958.72</strain>
    </source>
</reference>
<feature type="compositionally biased region" description="Polar residues" evidence="1">
    <location>
        <begin position="49"/>
        <end position="59"/>
    </location>
</feature>
<organism evidence="6 7">
    <name type="scientific">Lasiosphaeria ovina</name>
    <dbReference type="NCBI Taxonomy" id="92902"/>
    <lineage>
        <taxon>Eukaryota</taxon>
        <taxon>Fungi</taxon>
        <taxon>Dikarya</taxon>
        <taxon>Ascomycota</taxon>
        <taxon>Pezizomycotina</taxon>
        <taxon>Sordariomycetes</taxon>
        <taxon>Sordariomycetidae</taxon>
        <taxon>Sordariales</taxon>
        <taxon>Lasiosphaeriaceae</taxon>
        <taxon>Lasiosphaeria</taxon>
    </lineage>
</organism>
<dbReference type="InterPro" id="IPR032741">
    <property type="entry name" value="Sls1_KH-1"/>
</dbReference>
<feature type="compositionally biased region" description="Low complexity" evidence="1">
    <location>
        <begin position="67"/>
        <end position="110"/>
    </location>
</feature>
<dbReference type="Pfam" id="PF20777">
    <property type="entry name" value="KH_SLS1_2"/>
    <property type="match status" value="1"/>
</dbReference>
<feature type="domain" description="SLS1 second KH" evidence="4">
    <location>
        <begin position="435"/>
        <end position="489"/>
    </location>
</feature>
<dbReference type="Pfam" id="PF20776">
    <property type="entry name" value="SLS1_N"/>
    <property type="match status" value="1"/>
</dbReference>
<dbReference type="InterPro" id="IPR048400">
    <property type="entry name" value="SLS1_N"/>
</dbReference>
<dbReference type="InterPro" id="IPR048748">
    <property type="entry name" value="SLS1_KH2"/>
</dbReference>
<protein>
    <submittedName>
        <fullName evidence="6">Mitochondrial inner-membrane-bound regulator-domain-containing protein</fullName>
    </submittedName>
</protein>
<comment type="caution">
    <text evidence="6">The sequence shown here is derived from an EMBL/GenBank/DDBJ whole genome shotgun (WGS) entry which is preliminary data.</text>
</comment>